<dbReference type="EMBL" id="BGPR01038045">
    <property type="protein sequence ID" value="GBO13805.1"/>
    <property type="molecule type" value="Genomic_DNA"/>
</dbReference>
<evidence type="ECO:0000256" key="2">
    <source>
        <dbReference type="SAM" id="SignalP"/>
    </source>
</evidence>
<organism evidence="3 4">
    <name type="scientific">Araneus ventricosus</name>
    <name type="common">Orbweaver spider</name>
    <name type="synonym">Epeira ventricosa</name>
    <dbReference type="NCBI Taxonomy" id="182803"/>
    <lineage>
        <taxon>Eukaryota</taxon>
        <taxon>Metazoa</taxon>
        <taxon>Ecdysozoa</taxon>
        <taxon>Arthropoda</taxon>
        <taxon>Chelicerata</taxon>
        <taxon>Arachnida</taxon>
        <taxon>Araneae</taxon>
        <taxon>Araneomorphae</taxon>
        <taxon>Entelegynae</taxon>
        <taxon>Araneoidea</taxon>
        <taxon>Araneidae</taxon>
        <taxon>Araneus</taxon>
    </lineage>
</organism>
<sequence>MGRSKTWRFIKISSSNFLTITILSLCARESETTQKQNCSDSTPLSMPMVDSSDVSFTPERIRGRHLKRNDGSDSDQEEGIRKKKNKFEDSDS</sequence>
<comment type="caution">
    <text evidence="3">The sequence shown here is derived from an EMBL/GenBank/DDBJ whole genome shotgun (WGS) entry which is preliminary data.</text>
</comment>
<feature type="chain" id="PRO_5021426789" evidence="2">
    <location>
        <begin position="33"/>
        <end position="92"/>
    </location>
</feature>
<evidence type="ECO:0000313" key="4">
    <source>
        <dbReference type="Proteomes" id="UP000499080"/>
    </source>
</evidence>
<evidence type="ECO:0000256" key="1">
    <source>
        <dbReference type="SAM" id="MobiDB-lite"/>
    </source>
</evidence>
<feature type="compositionally biased region" description="Polar residues" evidence="1">
    <location>
        <begin position="33"/>
        <end position="44"/>
    </location>
</feature>
<gene>
    <name evidence="3" type="ORF">AVEN_36218_1</name>
</gene>
<dbReference type="AlphaFoldDB" id="A0A4Y2UL77"/>
<protein>
    <submittedName>
        <fullName evidence="3">Uncharacterized protein</fullName>
    </submittedName>
</protein>
<proteinExistence type="predicted"/>
<dbReference type="Proteomes" id="UP000499080">
    <property type="component" value="Unassembled WGS sequence"/>
</dbReference>
<feature type="region of interest" description="Disordered" evidence="1">
    <location>
        <begin position="31"/>
        <end position="92"/>
    </location>
</feature>
<accession>A0A4Y2UL77</accession>
<name>A0A4Y2UL77_ARAVE</name>
<feature type="signal peptide" evidence="2">
    <location>
        <begin position="1"/>
        <end position="32"/>
    </location>
</feature>
<evidence type="ECO:0000313" key="3">
    <source>
        <dbReference type="EMBL" id="GBO13805.1"/>
    </source>
</evidence>
<keyword evidence="2" id="KW-0732">Signal</keyword>
<reference evidence="3 4" key="1">
    <citation type="journal article" date="2019" name="Sci. Rep.">
        <title>Orb-weaving spider Araneus ventricosus genome elucidates the spidroin gene catalogue.</title>
        <authorList>
            <person name="Kono N."/>
            <person name="Nakamura H."/>
            <person name="Ohtoshi R."/>
            <person name="Moran D.A.P."/>
            <person name="Shinohara A."/>
            <person name="Yoshida Y."/>
            <person name="Fujiwara M."/>
            <person name="Mori M."/>
            <person name="Tomita M."/>
            <person name="Arakawa K."/>
        </authorList>
    </citation>
    <scope>NUCLEOTIDE SEQUENCE [LARGE SCALE GENOMIC DNA]</scope>
</reference>
<keyword evidence="4" id="KW-1185">Reference proteome</keyword>